<dbReference type="PROSITE" id="PS51186">
    <property type="entry name" value="GNAT"/>
    <property type="match status" value="1"/>
</dbReference>
<protein>
    <submittedName>
        <fullName evidence="6">4357_t:CDS:1</fullName>
    </submittedName>
</protein>
<feature type="compositionally biased region" description="Polar residues" evidence="4">
    <location>
        <begin position="68"/>
        <end position="84"/>
    </location>
</feature>
<gene>
    <name evidence="6" type="ORF">ALEPTO_LOCUS12305</name>
</gene>
<dbReference type="Gene3D" id="3.40.630.30">
    <property type="match status" value="1"/>
</dbReference>
<reference evidence="6" key="1">
    <citation type="submission" date="2021-06" db="EMBL/GenBank/DDBJ databases">
        <authorList>
            <person name="Kallberg Y."/>
            <person name="Tangrot J."/>
            <person name="Rosling A."/>
        </authorList>
    </citation>
    <scope>NUCLEOTIDE SEQUENCE</scope>
    <source>
        <strain evidence="6">FL130A</strain>
    </source>
</reference>
<evidence type="ECO:0000313" key="6">
    <source>
        <dbReference type="EMBL" id="CAG8722314.1"/>
    </source>
</evidence>
<dbReference type="InterPro" id="IPR044542">
    <property type="entry name" value="NAA30-like"/>
</dbReference>
<dbReference type="EMBL" id="CAJVPS010026729">
    <property type="protein sequence ID" value="CAG8722314.1"/>
    <property type="molecule type" value="Genomic_DNA"/>
</dbReference>
<sequence length="84" mass="9572">MAINAMKSQNADEIVLETEHTNVGALSLYQNLGFIRDKRLYRYYLNGVDAFRLKLFCKGGGESESENDNNLKNRNQATPTKENE</sequence>
<accession>A0A9N9NBK2</accession>
<evidence type="ECO:0000259" key="5">
    <source>
        <dbReference type="PROSITE" id="PS51186"/>
    </source>
</evidence>
<feature type="domain" description="N-acetyltransferase" evidence="5">
    <location>
        <begin position="1"/>
        <end position="58"/>
    </location>
</feature>
<name>A0A9N9NBK2_9GLOM</name>
<evidence type="ECO:0000313" key="7">
    <source>
        <dbReference type="Proteomes" id="UP000789508"/>
    </source>
</evidence>
<dbReference type="PANTHER" id="PTHR45896">
    <property type="entry name" value="N-ALPHA-ACETYLTRANSFERASE 30"/>
    <property type="match status" value="1"/>
</dbReference>
<dbReference type="GO" id="GO:0031417">
    <property type="term" value="C:NatC complex"/>
    <property type="evidence" value="ECO:0007669"/>
    <property type="project" value="TreeGrafter"/>
</dbReference>
<dbReference type="Proteomes" id="UP000789508">
    <property type="component" value="Unassembled WGS sequence"/>
</dbReference>
<dbReference type="PANTHER" id="PTHR45896:SF1">
    <property type="entry name" value="N-ALPHA-ACETYLTRANSFERASE 30"/>
    <property type="match status" value="1"/>
</dbReference>
<keyword evidence="7" id="KW-1185">Reference proteome</keyword>
<dbReference type="SUPFAM" id="SSF55729">
    <property type="entry name" value="Acyl-CoA N-acyltransferases (Nat)"/>
    <property type="match status" value="1"/>
</dbReference>
<evidence type="ECO:0000256" key="3">
    <source>
        <dbReference type="ARBA" id="ARBA00024025"/>
    </source>
</evidence>
<comment type="caution">
    <text evidence="6">The sequence shown here is derived from an EMBL/GenBank/DDBJ whole genome shotgun (WGS) entry which is preliminary data.</text>
</comment>
<dbReference type="AlphaFoldDB" id="A0A9N9NBK2"/>
<dbReference type="InterPro" id="IPR016181">
    <property type="entry name" value="Acyl_CoA_acyltransferase"/>
</dbReference>
<evidence type="ECO:0000256" key="2">
    <source>
        <dbReference type="ARBA" id="ARBA00023315"/>
    </source>
</evidence>
<dbReference type="InterPro" id="IPR000182">
    <property type="entry name" value="GNAT_dom"/>
</dbReference>
<comment type="similarity">
    <text evidence="3">Belongs to the acetyltransferase family. MAK3 subfamily.</text>
</comment>
<keyword evidence="1" id="KW-0808">Transferase</keyword>
<evidence type="ECO:0000256" key="1">
    <source>
        <dbReference type="ARBA" id="ARBA00022679"/>
    </source>
</evidence>
<feature type="region of interest" description="Disordered" evidence="4">
    <location>
        <begin position="61"/>
        <end position="84"/>
    </location>
</feature>
<proteinExistence type="inferred from homology"/>
<dbReference type="OrthoDB" id="249099at2759"/>
<feature type="non-terminal residue" evidence="6">
    <location>
        <position position="84"/>
    </location>
</feature>
<evidence type="ECO:0000256" key="4">
    <source>
        <dbReference type="SAM" id="MobiDB-lite"/>
    </source>
</evidence>
<dbReference type="GO" id="GO:0004596">
    <property type="term" value="F:protein-N-terminal amino-acid acetyltransferase activity"/>
    <property type="evidence" value="ECO:0007669"/>
    <property type="project" value="InterPro"/>
</dbReference>
<organism evidence="6 7">
    <name type="scientific">Ambispora leptoticha</name>
    <dbReference type="NCBI Taxonomy" id="144679"/>
    <lineage>
        <taxon>Eukaryota</taxon>
        <taxon>Fungi</taxon>
        <taxon>Fungi incertae sedis</taxon>
        <taxon>Mucoromycota</taxon>
        <taxon>Glomeromycotina</taxon>
        <taxon>Glomeromycetes</taxon>
        <taxon>Archaeosporales</taxon>
        <taxon>Ambisporaceae</taxon>
        <taxon>Ambispora</taxon>
    </lineage>
</organism>
<keyword evidence="2" id="KW-0012">Acyltransferase</keyword>